<dbReference type="Proteomes" id="UP001499884">
    <property type="component" value="Unassembled WGS sequence"/>
</dbReference>
<accession>A0ABP7F7U6</accession>
<protein>
    <submittedName>
        <fullName evidence="2">Uncharacterized protein</fullName>
    </submittedName>
</protein>
<evidence type="ECO:0000313" key="2">
    <source>
        <dbReference type="EMBL" id="GAA3733101.1"/>
    </source>
</evidence>
<feature type="compositionally biased region" description="Gly residues" evidence="1">
    <location>
        <begin position="33"/>
        <end position="44"/>
    </location>
</feature>
<reference evidence="3" key="1">
    <citation type="journal article" date="2019" name="Int. J. Syst. Evol. Microbiol.">
        <title>The Global Catalogue of Microorganisms (GCM) 10K type strain sequencing project: providing services to taxonomists for standard genome sequencing and annotation.</title>
        <authorList>
            <consortium name="The Broad Institute Genomics Platform"/>
            <consortium name="The Broad Institute Genome Sequencing Center for Infectious Disease"/>
            <person name="Wu L."/>
            <person name="Ma J."/>
        </authorList>
    </citation>
    <scope>NUCLEOTIDE SEQUENCE [LARGE SCALE GENOMIC DNA]</scope>
    <source>
        <strain evidence="3">JCM 30846</strain>
    </source>
</reference>
<sequence length="75" mass="8190">MRPQAERQVQPGLPGADDQYLPHLLLPHVRPSEGGGPYGTGAGALPGAPARRPRRTVRRPAHRTAKRHGRDTDWA</sequence>
<gene>
    <name evidence="2" type="ORF">GCM10023082_33160</name>
</gene>
<dbReference type="EMBL" id="BAABEP010000020">
    <property type="protein sequence ID" value="GAA3733101.1"/>
    <property type="molecule type" value="Genomic_DNA"/>
</dbReference>
<organism evidence="2 3">
    <name type="scientific">Streptomyces tremellae</name>
    <dbReference type="NCBI Taxonomy" id="1124239"/>
    <lineage>
        <taxon>Bacteria</taxon>
        <taxon>Bacillati</taxon>
        <taxon>Actinomycetota</taxon>
        <taxon>Actinomycetes</taxon>
        <taxon>Kitasatosporales</taxon>
        <taxon>Streptomycetaceae</taxon>
        <taxon>Streptomyces</taxon>
    </lineage>
</organism>
<evidence type="ECO:0000256" key="1">
    <source>
        <dbReference type="SAM" id="MobiDB-lite"/>
    </source>
</evidence>
<keyword evidence="3" id="KW-1185">Reference proteome</keyword>
<comment type="caution">
    <text evidence="2">The sequence shown here is derived from an EMBL/GenBank/DDBJ whole genome shotgun (WGS) entry which is preliminary data.</text>
</comment>
<evidence type="ECO:0000313" key="3">
    <source>
        <dbReference type="Proteomes" id="UP001499884"/>
    </source>
</evidence>
<proteinExistence type="predicted"/>
<feature type="compositionally biased region" description="Basic residues" evidence="1">
    <location>
        <begin position="51"/>
        <end position="69"/>
    </location>
</feature>
<name>A0ABP7F7U6_9ACTN</name>
<feature type="region of interest" description="Disordered" evidence="1">
    <location>
        <begin position="1"/>
        <end position="75"/>
    </location>
</feature>